<organism evidence="8 9">
    <name type="scientific">Planococcus rifietoensis</name>
    <dbReference type="NCBI Taxonomy" id="200991"/>
    <lineage>
        <taxon>Bacteria</taxon>
        <taxon>Bacillati</taxon>
        <taxon>Bacillota</taxon>
        <taxon>Bacilli</taxon>
        <taxon>Bacillales</taxon>
        <taxon>Caryophanaceae</taxon>
        <taxon>Planococcus</taxon>
    </lineage>
</organism>
<evidence type="ECO:0000256" key="2">
    <source>
        <dbReference type="ARBA" id="ARBA00022490"/>
    </source>
</evidence>
<dbReference type="GO" id="GO:0005737">
    <property type="term" value="C:cytoplasm"/>
    <property type="evidence" value="ECO:0007669"/>
    <property type="project" value="UniProtKB-SubCell"/>
</dbReference>
<evidence type="ECO:0000256" key="4">
    <source>
        <dbReference type="ARBA" id="ARBA00023125"/>
    </source>
</evidence>
<keyword evidence="4" id="KW-0238">DNA-binding</keyword>
<protein>
    <submittedName>
        <fullName evidence="8">Cold-shock protein</fullName>
    </submittedName>
</protein>
<evidence type="ECO:0000313" key="8">
    <source>
        <dbReference type="EMBL" id="ALS73952.1"/>
    </source>
</evidence>
<keyword evidence="3" id="KW-0805">Transcription regulation</keyword>
<dbReference type="GO" id="GO:0003677">
    <property type="term" value="F:DNA binding"/>
    <property type="evidence" value="ECO:0007669"/>
    <property type="project" value="UniProtKB-KW"/>
</dbReference>
<gene>
    <name evidence="8" type="ORF">AUC31_01210</name>
</gene>
<dbReference type="PROSITE" id="PS51857">
    <property type="entry name" value="CSD_2"/>
    <property type="match status" value="1"/>
</dbReference>
<evidence type="ECO:0000256" key="5">
    <source>
        <dbReference type="ARBA" id="ARBA00023159"/>
    </source>
</evidence>
<evidence type="ECO:0000256" key="1">
    <source>
        <dbReference type="ARBA" id="ARBA00004496"/>
    </source>
</evidence>
<keyword evidence="6" id="KW-0804">Transcription</keyword>
<dbReference type="PANTHER" id="PTHR46565:SF20">
    <property type="entry name" value="COLD SHOCK DOMAIN-CONTAINING PROTEIN 4"/>
    <property type="match status" value="1"/>
</dbReference>
<comment type="subcellular location">
    <subcellularLocation>
        <location evidence="1">Cytoplasm</location>
    </subcellularLocation>
</comment>
<keyword evidence="9" id="KW-1185">Reference proteome</keyword>
<dbReference type="AlphaFoldDB" id="A0A0U2XD74"/>
<feature type="domain" description="CSD" evidence="7">
    <location>
        <begin position="1"/>
        <end position="66"/>
    </location>
</feature>
<dbReference type="InterPro" id="IPR011129">
    <property type="entry name" value="CSD"/>
</dbReference>
<dbReference type="STRING" id="200991.AUC31_01210"/>
<dbReference type="EMBL" id="CP013659">
    <property type="protein sequence ID" value="ALS73952.1"/>
    <property type="molecule type" value="Genomic_DNA"/>
</dbReference>
<dbReference type="OrthoDB" id="9805039at2"/>
<dbReference type="PANTHER" id="PTHR46565">
    <property type="entry name" value="COLD SHOCK DOMAIN PROTEIN 2"/>
    <property type="match status" value="1"/>
</dbReference>
<dbReference type="Pfam" id="PF00313">
    <property type="entry name" value="CSD"/>
    <property type="match status" value="1"/>
</dbReference>
<dbReference type="InterPro" id="IPR012340">
    <property type="entry name" value="NA-bd_OB-fold"/>
</dbReference>
<accession>A0A0U2XD74</accession>
<dbReference type="SMART" id="SM00357">
    <property type="entry name" value="CSP"/>
    <property type="match status" value="1"/>
</dbReference>
<evidence type="ECO:0000259" key="7">
    <source>
        <dbReference type="PROSITE" id="PS51857"/>
    </source>
</evidence>
<dbReference type="KEGG" id="prt:AUC31_01210"/>
<dbReference type="InterPro" id="IPR012156">
    <property type="entry name" value="Cold_shock_CspA"/>
</dbReference>
<keyword evidence="5" id="KW-0010">Activator</keyword>
<dbReference type="PIRSF" id="PIRSF002599">
    <property type="entry name" value="Cold_shock_A"/>
    <property type="match status" value="1"/>
</dbReference>
<dbReference type="InterPro" id="IPR002059">
    <property type="entry name" value="CSP_DNA-bd"/>
</dbReference>
<dbReference type="Proteomes" id="UP000067683">
    <property type="component" value="Chromosome"/>
</dbReference>
<proteinExistence type="predicted"/>
<name>A0A0U2XD74_9BACL</name>
<evidence type="ECO:0000256" key="6">
    <source>
        <dbReference type="ARBA" id="ARBA00023163"/>
    </source>
</evidence>
<dbReference type="SUPFAM" id="SSF50249">
    <property type="entry name" value="Nucleic acid-binding proteins"/>
    <property type="match status" value="1"/>
</dbReference>
<evidence type="ECO:0000256" key="3">
    <source>
        <dbReference type="ARBA" id="ARBA00023015"/>
    </source>
</evidence>
<dbReference type="Gene3D" id="2.40.50.140">
    <property type="entry name" value="Nucleic acid-binding proteins"/>
    <property type="match status" value="1"/>
</dbReference>
<keyword evidence="2" id="KW-0963">Cytoplasm</keyword>
<evidence type="ECO:0000313" key="9">
    <source>
        <dbReference type="Proteomes" id="UP000067683"/>
    </source>
</evidence>
<reference evidence="8" key="1">
    <citation type="submission" date="2016-01" db="EMBL/GenBank/DDBJ databases">
        <title>Complete genome of Planococcus rifietoensis type strain M8.</title>
        <authorList>
            <person name="See-Too W.S."/>
        </authorList>
    </citation>
    <scope>NUCLEOTIDE SEQUENCE [LARGE SCALE GENOMIC DNA]</scope>
    <source>
        <strain evidence="8">M8</strain>
    </source>
</reference>
<sequence>MQGKVKEFNDDKGFGYIEGDTGEVFYFETININEEGFRRFMPNQHVEFTIYDGAPDKERVATNVTLVF</sequence>
<dbReference type="RefSeq" id="WP_058380660.1">
    <property type="nucleotide sequence ID" value="NZ_CP013659.2"/>
</dbReference>